<dbReference type="AlphaFoldDB" id="A0A223NZW4"/>
<accession>A0A223NZW4</accession>
<evidence type="ECO:0000313" key="1">
    <source>
        <dbReference type="EMBL" id="ASU35402.1"/>
    </source>
</evidence>
<protein>
    <submittedName>
        <fullName evidence="1">Uncharacterized protein</fullName>
    </submittedName>
</protein>
<keyword evidence="2" id="KW-1185">Reference proteome</keyword>
<name>A0A223NZW4_9SPHI</name>
<dbReference type="Proteomes" id="UP000215002">
    <property type="component" value="Chromosome"/>
</dbReference>
<gene>
    <name evidence="1" type="ORF">MuYL_3517</name>
</gene>
<reference evidence="1 2" key="1">
    <citation type="submission" date="2017-08" db="EMBL/GenBank/DDBJ databases">
        <title>Complete genome sequence of Mucilaginibacter sp. strain BJC16-A31.</title>
        <authorList>
            <consortium name="Henan University of Science and Technology"/>
            <person name="You X."/>
        </authorList>
    </citation>
    <scope>NUCLEOTIDE SEQUENCE [LARGE SCALE GENOMIC DNA]</scope>
    <source>
        <strain evidence="1 2">BJC16-A31</strain>
    </source>
</reference>
<dbReference type="EMBL" id="CP022743">
    <property type="protein sequence ID" value="ASU35402.1"/>
    <property type="molecule type" value="Genomic_DNA"/>
</dbReference>
<dbReference type="KEGG" id="muc:MuYL_3517"/>
<sequence length="61" mass="7280">MAKQLNNSKHRVSLFIIEFILQLSKLFKYFSFSDKVIFYIKITNTSPFKKINSILFFLITN</sequence>
<evidence type="ECO:0000313" key="2">
    <source>
        <dbReference type="Proteomes" id="UP000215002"/>
    </source>
</evidence>
<proteinExistence type="predicted"/>
<organism evidence="1 2">
    <name type="scientific">Mucilaginibacter xinganensis</name>
    <dbReference type="NCBI Taxonomy" id="1234841"/>
    <lineage>
        <taxon>Bacteria</taxon>
        <taxon>Pseudomonadati</taxon>
        <taxon>Bacteroidota</taxon>
        <taxon>Sphingobacteriia</taxon>
        <taxon>Sphingobacteriales</taxon>
        <taxon>Sphingobacteriaceae</taxon>
        <taxon>Mucilaginibacter</taxon>
    </lineage>
</organism>